<dbReference type="SUPFAM" id="SSF53850">
    <property type="entry name" value="Periplasmic binding protein-like II"/>
    <property type="match status" value="1"/>
</dbReference>
<dbReference type="PANTHER" id="PTHR42928">
    <property type="entry name" value="TRICARBOXYLATE-BINDING PROTEIN"/>
    <property type="match status" value="1"/>
</dbReference>
<dbReference type="Proteomes" id="UP000199183">
    <property type="component" value="Unassembled WGS sequence"/>
</dbReference>
<keyword evidence="3" id="KW-1185">Reference proteome</keyword>
<dbReference type="PIRSF" id="PIRSF017082">
    <property type="entry name" value="YflP"/>
    <property type="match status" value="1"/>
</dbReference>
<name>A0A1H4L1Z5_9MICO</name>
<dbReference type="Pfam" id="PF03401">
    <property type="entry name" value="TctC"/>
    <property type="match status" value="1"/>
</dbReference>
<accession>A0A1H4L1Z5</accession>
<evidence type="ECO:0000256" key="1">
    <source>
        <dbReference type="ARBA" id="ARBA00006987"/>
    </source>
</evidence>
<dbReference type="PANTHER" id="PTHR42928:SF5">
    <property type="entry name" value="BLR1237 PROTEIN"/>
    <property type="match status" value="1"/>
</dbReference>
<dbReference type="CDD" id="cd07012">
    <property type="entry name" value="PBP2_Bug_TTT"/>
    <property type="match status" value="1"/>
</dbReference>
<sequence length="331" mass="34058">MKLHHGNKKGLFKHALAVTATIGMAAALVGCSSNGGDSGKAASGSDYPNKPITLTVQAAPGGGSDLASRTIAKVLEKELGTSIVVENRPGASGSLAVKYVAGLKPDGYHIGFTPVELAMFDHLGYDVSPDDVQLLGEIMNQPGTIAVPADSPYKDLKSLVEAAKTKKITVSNSGAGSSWEAATKLLGKAGGVEFTPVPFDGGAPAVTAASGGKVDAVVAGAGETHAAVENGQLRVLAIFSPDPHPVFTDIPTAKSQGYDIDFGAWGGLYAPKGLPDDVAKTLEDAIAKAVKSPDFVDPISKTGTVVVYKDAADFTKFVNEEHERFGEVLEK</sequence>
<dbReference type="PROSITE" id="PS51257">
    <property type="entry name" value="PROKAR_LIPOPROTEIN"/>
    <property type="match status" value="1"/>
</dbReference>
<proteinExistence type="inferred from homology"/>
<dbReference type="RefSeq" id="WP_218132604.1">
    <property type="nucleotide sequence ID" value="NZ_FNRY01000001.1"/>
</dbReference>
<organism evidence="2 3">
    <name type="scientific">Paramicrobacterium humi</name>
    <dbReference type="NCBI Taxonomy" id="640635"/>
    <lineage>
        <taxon>Bacteria</taxon>
        <taxon>Bacillati</taxon>
        <taxon>Actinomycetota</taxon>
        <taxon>Actinomycetes</taxon>
        <taxon>Micrococcales</taxon>
        <taxon>Microbacteriaceae</taxon>
        <taxon>Paramicrobacterium</taxon>
    </lineage>
</organism>
<keyword evidence="2" id="KW-0675">Receptor</keyword>
<evidence type="ECO:0000313" key="3">
    <source>
        <dbReference type="Proteomes" id="UP000199183"/>
    </source>
</evidence>
<dbReference type="AlphaFoldDB" id="A0A1H4L1Z5"/>
<gene>
    <name evidence="2" type="ORF">SAMN04489806_1386</name>
</gene>
<protein>
    <submittedName>
        <fullName evidence="2">Tripartite-type tricarboxylate transporter, receptor component TctC</fullName>
    </submittedName>
</protein>
<dbReference type="STRING" id="640635.SAMN04489806_1386"/>
<dbReference type="Gene3D" id="3.40.190.10">
    <property type="entry name" value="Periplasmic binding protein-like II"/>
    <property type="match status" value="1"/>
</dbReference>
<evidence type="ECO:0000313" key="2">
    <source>
        <dbReference type="EMBL" id="SEB64486.1"/>
    </source>
</evidence>
<dbReference type="Gene3D" id="3.40.190.150">
    <property type="entry name" value="Bordetella uptake gene, domain 1"/>
    <property type="match status" value="1"/>
</dbReference>
<reference evidence="2 3" key="1">
    <citation type="submission" date="2016-10" db="EMBL/GenBank/DDBJ databases">
        <authorList>
            <person name="de Groot N.N."/>
        </authorList>
    </citation>
    <scope>NUCLEOTIDE SEQUENCE [LARGE SCALE GENOMIC DNA]</scope>
    <source>
        <strain evidence="2 3">DSM 21799</strain>
    </source>
</reference>
<dbReference type="InterPro" id="IPR042100">
    <property type="entry name" value="Bug_dom1"/>
</dbReference>
<dbReference type="InterPro" id="IPR005064">
    <property type="entry name" value="BUG"/>
</dbReference>
<comment type="similarity">
    <text evidence="1">Belongs to the UPF0065 (bug) family.</text>
</comment>
<dbReference type="EMBL" id="FNRY01000001">
    <property type="protein sequence ID" value="SEB64486.1"/>
    <property type="molecule type" value="Genomic_DNA"/>
</dbReference>